<dbReference type="EMBL" id="FNAJ01000002">
    <property type="protein sequence ID" value="SDD65829.1"/>
    <property type="molecule type" value="Genomic_DNA"/>
</dbReference>
<evidence type="ECO:0000313" key="2">
    <source>
        <dbReference type="EMBL" id="SDD65829.1"/>
    </source>
</evidence>
<keyword evidence="3" id="KW-1185">Reference proteome</keyword>
<proteinExistence type="predicted"/>
<dbReference type="Proteomes" id="UP000198717">
    <property type="component" value="Unassembled WGS sequence"/>
</dbReference>
<dbReference type="Proteomes" id="UP000321224">
    <property type="component" value="Unassembled WGS sequence"/>
</dbReference>
<reference evidence="2 3" key="1">
    <citation type="submission" date="2016-10" db="EMBL/GenBank/DDBJ databases">
        <authorList>
            <person name="Varghese N."/>
            <person name="Submissions S."/>
        </authorList>
    </citation>
    <scope>NUCLEOTIDE SEQUENCE [LARGE SCALE GENOMIC DNA]</scope>
    <source>
        <strain evidence="2 3">DSM 2260</strain>
    </source>
</reference>
<accession>A0A511HPJ3</accession>
<organism evidence="1 4">
    <name type="scientific">Myxococcus virescens</name>
    <dbReference type="NCBI Taxonomy" id="83456"/>
    <lineage>
        <taxon>Bacteria</taxon>
        <taxon>Pseudomonadati</taxon>
        <taxon>Myxococcota</taxon>
        <taxon>Myxococcia</taxon>
        <taxon>Myxococcales</taxon>
        <taxon>Cystobacterineae</taxon>
        <taxon>Myxococcaceae</taxon>
        <taxon>Myxococcus</taxon>
    </lineage>
</organism>
<evidence type="ECO:0000313" key="3">
    <source>
        <dbReference type="Proteomes" id="UP000198717"/>
    </source>
</evidence>
<dbReference type="RefSeq" id="WP_090487512.1">
    <property type="nucleotide sequence ID" value="NZ_BJVY01000078.1"/>
</dbReference>
<name>A0A511HPJ3_9BACT</name>
<sequence>MGDTAIEWTDVVWNVTKGCSRKSPGCGGGTPGLRKGGCYAERMAIRMSGPGQPYEGLVESTPAGPRWTGKVVLNEDLLDAPLRWKKPRRVFVNSMSDLFHESLSFSDIDRVFATMRLAERHTFQVLTKRADRMREYVEWARARSIVEGLEVVPGRPITWERAHPNVWLGVSVEDQRRADERIPHLLATPAAVRFLSCEPLLGPVDLERYLKPTLHTTGGERLQHPDPRIPSEGGRWDWGIFWVIAGGESGPGARPMHPEWARRLRDQCVVAGVPFFFKQWGAWAPREYLDPRALHAIRSDSGHVAPMATGLERSHADAAWQAIENVGKKAAGRELDGRTWDEFPGEASHG</sequence>
<dbReference type="Pfam" id="PF07505">
    <property type="entry name" value="DUF5131"/>
    <property type="match status" value="1"/>
</dbReference>
<gene>
    <name evidence="1" type="ORF">MVI01_72950</name>
    <name evidence="2" type="ORF">SAMN04488504_102158</name>
</gene>
<evidence type="ECO:0000313" key="4">
    <source>
        <dbReference type="Proteomes" id="UP000321224"/>
    </source>
</evidence>
<reference evidence="1 4" key="2">
    <citation type="submission" date="2019-07" db="EMBL/GenBank/DDBJ databases">
        <title>Whole genome shotgun sequence of Myxococcus virescens NBRC 100334.</title>
        <authorList>
            <person name="Hosoyama A."/>
            <person name="Uohara A."/>
            <person name="Ohji S."/>
            <person name="Ichikawa N."/>
        </authorList>
    </citation>
    <scope>NUCLEOTIDE SEQUENCE [LARGE SCALE GENOMIC DNA]</scope>
    <source>
        <strain evidence="1 4">NBRC 100334</strain>
    </source>
</reference>
<comment type="caution">
    <text evidence="1">The sequence shown here is derived from an EMBL/GenBank/DDBJ whole genome shotgun (WGS) entry which is preliminary data.</text>
</comment>
<evidence type="ECO:0000313" key="1">
    <source>
        <dbReference type="EMBL" id="GEL75511.1"/>
    </source>
</evidence>
<protein>
    <submittedName>
        <fullName evidence="2">Protein gp37</fullName>
    </submittedName>
</protein>
<dbReference type="EMBL" id="BJVY01000078">
    <property type="protein sequence ID" value="GEL75511.1"/>
    <property type="molecule type" value="Genomic_DNA"/>
</dbReference>
<dbReference type="InterPro" id="IPR011101">
    <property type="entry name" value="DUF5131"/>
</dbReference>
<dbReference type="AlphaFoldDB" id="A0A511HPJ3"/>